<dbReference type="PIRSF" id="PIRSF015582">
    <property type="entry name" value="Cit_lyase_B"/>
    <property type="match status" value="1"/>
</dbReference>
<evidence type="ECO:0000256" key="5">
    <source>
        <dbReference type="PIRSR" id="PIRSR015582-2"/>
    </source>
</evidence>
<evidence type="ECO:0000256" key="4">
    <source>
        <dbReference type="PIRSR" id="PIRSR015582-1"/>
    </source>
</evidence>
<dbReference type="RefSeq" id="WP_154755373.1">
    <property type="nucleotide sequence ID" value="NZ_WMBA01000004.1"/>
</dbReference>
<sequence length="314" mass="33558">MASTPVRRSFLIAPAHKENLLAKLAGSPADVCILELEDGVHPSLKSAARASAVRQLADLDWGVRERIVRINRVTTVEGERDIAVLVAGRPDGLLLPKVESESEIHRAAELLSEAERAAGVADGTVRIWSMIETAKGLNRVEAICAAHPRVTGVIFGVGDFGADIGVKRLSIGSFRRFPAPSHEYLYARGRVVAAARAAGVDPIDVGHSTFADAEGTRRTAEIAAQMGFAGSVVFHPRQVPIVNEAFSPAEEDVAWAAKIVELVKAEAAKEEAGTIVVVDGDMIDGPFVVNAEEILARHERIRAFEDRKQAGSGL</sequence>
<dbReference type="Pfam" id="PF03328">
    <property type="entry name" value="HpcH_HpaI"/>
    <property type="match status" value="1"/>
</dbReference>
<evidence type="ECO:0000256" key="2">
    <source>
        <dbReference type="ARBA" id="ARBA00022723"/>
    </source>
</evidence>
<dbReference type="InterPro" id="IPR011206">
    <property type="entry name" value="Citrate_lyase_beta/mcl1/mcl2"/>
</dbReference>
<feature type="binding site" evidence="4">
    <location>
        <position position="132"/>
    </location>
    <ligand>
        <name>substrate</name>
    </ligand>
</feature>
<organism evidence="7 8">
    <name type="scientific">Amycolatopsis pithecellobii</name>
    <dbReference type="NCBI Taxonomy" id="664692"/>
    <lineage>
        <taxon>Bacteria</taxon>
        <taxon>Bacillati</taxon>
        <taxon>Actinomycetota</taxon>
        <taxon>Actinomycetes</taxon>
        <taxon>Pseudonocardiales</taxon>
        <taxon>Pseudonocardiaceae</taxon>
        <taxon>Amycolatopsis</taxon>
    </lineage>
</organism>
<evidence type="ECO:0000256" key="3">
    <source>
        <dbReference type="ARBA" id="ARBA00022842"/>
    </source>
</evidence>
<keyword evidence="2 5" id="KW-0479">Metal-binding</keyword>
<dbReference type="Gene3D" id="3.20.20.60">
    <property type="entry name" value="Phosphoenolpyruvate-binding domains"/>
    <property type="match status" value="1"/>
</dbReference>
<dbReference type="AlphaFoldDB" id="A0A6N7YM46"/>
<comment type="caution">
    <text evidence="7">The sequence shown here is derived from an EMBL/GenBank/DDBJ whole genome shotgun (WGS) entry which is preliminary data.</text>
</comment>
<feature type="domain" description="HpcH/HpaI aldolase/citrate lyase" evidence="6">
    <location>
        <begin position="8"/>
        <end position="236"/>
    </location>
</feature>
<gene>
    <name evidence="7" type="ORF">GKO32_03840</name>
</gene>
<dbReference type="InterPro" id="IPR015813">
    <property type="entry name" value="Pyrv/PenolPyrv_kinase-like_dom"/>
</dbReference>
<name>A0A6N7YM46_9PSEU</name>
<keyword evidence="3 5" id="KW-0460">Magnesium</keyword>
<feature type="binding site" evidence="5">
    <location>
        <position position="159"/>
    </location>
    <ligand>
        <name>Mg(2+)</name>
        <dbReference type="ChEBI" id="CHEBI:18420"/>
    </ligand>
</feature>
<evidence type="ECO:0000256" key="1">
    <source>
        <dbReference type="ARBA" id="ARBA00001946"/>
    </source>
</evidence>
<accession>A0A6N7YM46</accession>
<protein>
    <submittedName>
        <fullName evidence="7">CoA ester lyase</fullName>
    </submittedName>
</protein>
<dbReference type="PANTHER" id="PTHR32308:SF0">
    <property type="entry name" value="HPCH_HPAI ALDOLASE_CITRATE LYASE DOMAIN-CONTAINING PROTEIN"/>
    <property type="match status" value="1"/>
</dbReference>
<dbReference type="InterPro" id="IPR040442">
    <property type="entry name" value="Pyrv_kinase-like_dom_sf"/>
</dbReference>
<dbReference type="GO" id="GO:0000287">
    <property type="term" value="F:magnesium ion binding"/>
    <property type="evidence" value="ECO:0007669"/>
    <property type="project" value="TreeGrafter"/>
</dbReference>
<comment type="cofactor">
    <cofactor evidence="1">
        <name>Mg(2+)</name>
        <dbReference type="ChEBI" id="CHEBI:18420"/>
    </cofactor>
</comment>
<dbReference type="EMBL" id="WMBA01000004">
    <property type="protein sequence ID" value="MTD53112.1"/>
    <property type="molecule type" value="Genomic_DNA"/>
</dbReference>
<keyword evidence="7" id="KW-0456">Lyase</keyword>
<dbReference type="InterPro" id="IPR005000">
    <property type="entry name" value="Aldolase/citrate-lyase_domain"/>
</dbReference>
<evidence type="ECO:0000313" key="8">
    <source>
        <dbReference type="Proteomes" id="UP000440096"/>
    </source>
</evidence>
<dbReference type="GO" id="GO:0016829">
    <property type="term" value="F:lyase activity"/>
    <property type="evidence" value="ECO:0007669"/>
    <property type="project" value="UniProtKB-KW"/>
</dbReference>
<dbReference type="SUPFAM" id="SSF51621">
    <property type="entry name" value="Phosphoenolpyruvate/pyruvate domain"/>
    <property type="match status" value="1"/>
</dbReference>
<evidence type="ECO:0000259" key="6">
    <source>
        <dbReference type="Pfam" id="PF03328"/>
    </source>
</evidence>
<dbReference type="OrthoDB" id="9768429at2"/>
<evidence type="ECO:0000313" key="7">
    <source>
        <dbReference type="EMBL" id="MTD53112.1"/>
    </source>
</evidence>
<keyword evidence="8" id="KW-1185">Reference proteome</keyword>
<dbReference type="Proteomes" id="UP000440096">
    <property type="component" value="Unassembled WGS sequence"/>
</dbReference>
<reference evidence="7 8" key="1">
    <citation type="submission" date="2019-11" db="EMBL/GenBank/DDBJ databases">
        <title>Draft genome of Amycolatopsis RM579.</title>
        <authorList>
            <person name="Duangmal K."/>
            <person name="Mingma R."/>
        </authorList>
    </citation>
    <scope>NUCLEOTIDE SEQUENCE [LARGE SCALE GENOMIC DNA]</scope>
    <source>
        <strain evidence="7 8">RM579</strain>
    </source>
</reference>
<proteinExistence type="predicted"/>
<dbReference type="PANTHER" id="PTHR32308">
    <property type="entry name" value="LYASE BETA SUBUNIT, PUTATIVE (AFU_ORTHOLOGUE AFUA_4G13030)-RELATED"/>
    <property type="match status" value="1"/>
</dbReference>
<feature type="binding site" evidence="4">
    <location>
        <position position="69"/>
    </location>
    <ligand>
        <name>substrate</name>
    </ligand>
</feature>
<dbReference type="GO" id="GO:0006107">
    <property type="term" value="P:oxaloacetate metabolic process"/>
    <property type="evidence" value="ECO:0007669"/>
    <property type="project" value="TreeGrafter"/>
</dbReference>
<feature type="binding site" evidence="5">
    <location>
        <position position="132"/>
    </location>
    <ligand>
        <name>Mg(2+)</name>
        <dbReference type="ChEBI" id="CHEBI:18420"/>
    </ligand>
</feature>